<dbReference type="AlphaFoldDB" id="A0AAV3QQV9"/>
<accession>A0AAV3QQV9</accession>
<feature type="transmembrane region" description="Helical" evidence="3">
    <location>
        <begin position="202"/>
        <end position="222"/>
    </location>
</feature>
<dbReference type="PANTHER" id="PTHR31503:SF36">
    <property type="entry name" value="SODIUM_CALCIUM EXCHANGER MEMBRANE REGION DOMAIN-CONTAINING PROTEIN"/>
    <property type="match status" value="1"/>
</dbReference>
<keyword evidence="3" id="KW-0472">Membrane</keyword>
<dbReference type="EMBL" id="BAABME010022352">
    <property type="protein sequence ID" value="GAA0165601.1"/>
    <property type="molecule type" value="Genomic_DNA"/>
</dbReference>
<protein>
    <submittedName>
        <fullName evidence="5">Transporter</fullName>
    </submittedName>
</protein>
<feature type="transmembrane region" description="Helical" evidence="3">
    <location>
        <begin position="234"/>
        <end position="267"/>
    </location>
</feature>
<evidence type="ECO:0000256" key="2">
    <source>
        <dbReference type="ARBA" id="ARBA00023065"/>
    </source>
</evidence>
<sequence length="272" mass="28970">MIKNPNIFVFILVVLLTFLISSSYARQLTASDLISDGVHTANSAQDQLIRLNTLEVEEEGDVCEETYGFLPCTKTALGNLFLIIVYGFLMFLAATYLSTGSEMLLEILGPGLIGGLLLPMLGALPDAMLILVSGISGSVETAQSQVSVGMGLLAGSTVMLLTLVWGTCVVVGKCDIENDVAVDSTDNKGYNLRGSGVSTDIWTSYAGIIMAVSVIPFIVVQLPQALNFSSGRNLAVLIALILSVSLLVSYCVYQVIFGIHFLLFINITVNAT</sequence>
<dbReference type="InterPro" id="IPR004713">
    <property type="entry name" value="CaH_exchang"/>
</dbReference>
<dbReference type="Proteomes" id="UP001454036">
    <property type="component" value="Unassembled WGS sequence"/>
</dbReference>
<evidence type="ECO:0000256" key="3">
    <source>
        <dbReference type="SAM" id="Phobius"/>
    </source>
</evidence>
<comment type="caution">
    <text evidence="5">The sequence shown here is derived from an EMBL/GenBank/DDBJ whole genome shotgun (WGS) entry which is preliminary data.</text>
</comment>
<reference evidence="5 6" key="1">
    <citation type="submission" date="2024-01" db="EMBL/GenBank/DDBJ databases">
        <title>The complete chloroplast genome sequence of Lithospermum erythrorhizon: insights into the phylogenetic relationship among Boraginaceae species and the maternal lineages of purple gromwells.</title>
        <authorList>
            <person name="Okada T."/>
            <person name="Watanabe K."/>
        </authorList>
    </citation>
    <scope>NUCLEOTIDE SEQUENCE [LARGE SCALE GENOMIC DNA]</scope>
</reference>
<keyword evidence="2" id="KW-0406">Ion transport</keyword>
<name>A0AAV3QQV9_LITER</name>
<keyword evidence="1" id="KW-0050">Antiport</keyword>
<keyword evidence="6" id="KW-1185">Reference proteome</keyword>
<feature type="transmembrane region" description="Helical" evidence="3">
    <location>
        <begin position="76"/>
        <end position="97"/>
    </location>
</feature>
<dbReference type="GO" id="GO:0016020">
    <property type="term" value="C:membrane"/>
    <property type="evidence" value="ECO:0007669"/>
    <property type="project" value="InterPro"/>
</dbReference>
<dbReference type="PANTHER" id="PTHR31503">
    <property type="entry name" value="VACUOLAR CALCIUM ION TRANSPORTER"/>
    <property type="match status" value="1"/>
</dbReference>
<evidence type="ECO:0000313" key="5">
    <source>
        <dbReference type="EMBL" id="GAA0165601.1"/>
    </source>
</evidence>
<keyword evidence="3" id="KW-0812">Transmembrane</keyword>
<dbReference type="GO" id="GO:0015369">
    <property type="term" value="F:calcium:proton antiporter activity"/>
    <property type="evidence" value="ECO:0007669"/>
    <property type="project" value="TreeGrafter"/>
</dbReference>
<feature type="chain" id="PRO_5043774851" evidence="4">
    <location>
        <begin position="26"/>
        <end position="272"/>
    </location>
</feature>
<dbReference type="GO" id="GO:0006874">
    <property type="term" value="P:intracellular calcium ion homeostasis"/>
    <property type="evidence" value="ECO:0007669"/>
    <property type="project" value="TreeGrafter"/>
</dbReference>
<proteinExistence type="predicted"/>
<evidence type="ECO:0000313" key="6">
    <source>
        <dbReference type="Proteomes" id="UP001454036"/>
    </source>
</evidence>
<keyword evidence="1" id="KW-0813">Transport</keyword>
<organism evidence="5 6">
    <name type="scientific">Lithospermum erythrorhizon</name>
    <name type="common">Purple gromwell</name>
    <name type="synonym">Lithospermum officinale var. erythrorhizon</name>
    <dbReference type="NCBI Taxonomy" id="34254"/>
    <lineage>
        <taxon>Eukaryota</taxon>
        <taxon>Viridiplantae</taxon>
        <taxon>Streptophyta</taxon>
        <taxon>Embryophyta</taxon>
        <taxon>Tracheophyta</taxon>
        <taxon>Spermatophyta</taxon>
        <taxon>Magnoliopsida</taxon>
        <taxon>eudicotyledons</taxon>
        <taxon>Gunneridae</taxon>
        <taxon>Pentapetalae</taxon>
        <taxon>asterids</taxon>
        <taxon>lamiids</taxon>
        <taxon>Boraginales</taxon>
        <taxon>Boraginaceae</taxon>
        <taxon>Boraginoideae</taxon>
        <taxon>Lithospermeae</taxon>
        <taxon>Lithospermum</taxon>
    </lineage>
</organism>
<keyword evidence="3" id="KW-1133">Transmembrane helix</keyword>
<feature type="transmembrane region" description="Helical" evidence="3">
    <location>
        <begin position="104"/>
        <end position="124"/>
    </location>
</feature>
<gene>
    <name evidence="5" type="ORF">LIER_40020</name>
</gene>
<feature type="signal peptide" evidence="4">
    <location>
        <begin position="1"/>
        <end position="25"/>
    </location>
</feature>
<evidence type="ECO:0000256" key="1">
    <source>
        <dbReference type="ARBA" id="ARBA00022449"/>
    </source>
</evidence>
<evidence type="ECO:0000256" key="4">
    <source>
        <dbReference type="SAM" id="SignalP"/>
    </source>
</evidence>
<keyword evidence="4" id="KW-0732">Signal</keyword>